<dbReference type="Proteomes" id="UP000272528">
    <property type="component" value="Chromosome"/>
</dbReference>
<accession>A0A3S9A735</accession>
<dbReference type="OrthoDB" id="7051771at2"/>
<keyword evidence="2" id="KW-1185">Reference proteome</keyword>
<dbReference type="EMBL" id="CP034437">
    <property type="protein sequence ID" value="AZN41523.1"/>
    <property type="molecule type" value="Genomic_DNA"/>
</dbReference>
<sequence length="94" mass="10149">MPNVASVSPPRMNPAGDTALISLLPKTGPQDTKTSELVKLIRSQAETIQAQQHVELMVTGATAINIDMSDTLNQALIRVVDRRSGLYSSFKTVI</sequence>
<protein>
    <submittedName>
        <fullName evidence="1">Uncharacterized protein</fullName>
    </submittedName>
</protein>
<reference evidence="2" key="1">
    <citation type="submission" date="2018-12" db="EMBL/GenBank/DDBJ databases">
        <title>Genome sequence of Peanibacillus sp.</title>
        <authorList>
            <person name="Subramani G."/>
            <person name="Srinivasan S."/>
            <person name="Kim M.K."/>
        </authorList>
    </citation>
    <scope>NUCLEOTIDE SEQUENCE [LARGE SCALE GENOMIC DNA]</scope>
    <source>
        <strain evidence="2">18JY67-1</strain>
    </source>
</reference>
<evidence type="ECO:0000313" key="2">
    <source>
        <dbReference type="Proteomes" id="UP000272528"/>
    </source>
</evidence>
<dbReference type="AlphaFoldDB" id="A0A3S9A735"/>
<evidence type="ECO:0000313" key="1">
    <source>
        <dbReference type="EMBL" id="AZN41523.1"/>
    </source>
</evidence>
<organism evidence="1 2">
    <name type="scientific">Paenibacillus albus</name>
    <dbReference type="NCBI Taxonomy" id="2495582"/>
    <lineage>
        <taxon>Bacteria</taxon>
        <taxon>Bacillati</taxon>
        <taxon>Bacillota</taxon>
        <taxon>Bacilli</taxon>
        <taxon>Bacillales</taxon>
        <taxon>Paenibacillaceae</taxon>
        <taxon>Paenibacillus</taxon>
    </lineage>
</organism>
<name>A0A3S9A735_9BACL</name>
<gene>
    <name evidence="1" type="ORF">EJC50_18950</name>
</gene>
<dbReference type="RefSeq" id="WP_126017230.1">
    <property type="nucleotide sequence ID" value="NZ_CP034437.1"/>
</dbReference>
<proteinExistence type="predicted"/>
<dbReference type="KEGG" id="palb:EJC50_18950"/>